<feature type="binding site" evidence="3">
    <location>
        <position position="79"/>
    </location>
    <ligand>
        <name>Zn(2+)</name>
        <dbReference type="ChEBI" id="CHEBI:29105"/>
        <label>1</label>
    </ligand>
</feature>
<comment type="caution">
    <text evidence="5">The sequence shown here is derived from an EMBL/GenBank/DDBJ whole genome shotgun (WGS) entry which is preliminary data.</text>
</comment>
<dbReference type="EMBL" id="JACRSR010000004">
    <property type="protein sequence ID" value="MBC8532136.1"/>
    <property type="molecule type" value="Genomic_DNA"/>
</dbReference>
<dbReference type="Gene3D" id="3.40.630.10">
    <property type="entry name" value="Zn peptidases"/>
    <property type="match status" value="1"/>
</dbReference>
<feature type="domain" description="Peptidase M20 dimerisation" evidence="4">
    <location>
        <begin position="209"/>
        <end position="305"/>
    </location>
</feature>
<evidence type="ECO:0000256" key="2">
    <source>
        <dbReference type="ARBA" id="ARBA00022801"/>
    </source>
</evidence>
<proteinExistence type="inferred from homology"/>
<keyword evidence="3" id="KW-0479">Metal-binding</keyword>
<keyword evidence="2" id="KW-0378">Hydrolase</keyword>
<keyword evidence="6" id="KW-1185">Reference proteome</keyword>
<dbReference type="PANTHER" id="PTHR32494">
    <property type="entry name" value="ALLANTOATE DEIMINASE-RELATED"/>
    <property type="match status" value="1"/>
</dbReference>
<comment type="similarity">
    <text evidence="1">Belongs to the peptidase M20 family.</text>
</comment>
<evidence type="ECO:0000313" key="6">
    <source>
        <dbReference type="Proteomes" id="UP000623172"/>
    </source>
</evidence>
<dbReference type="SUPFAM" id="SSF55031">
    <property type="entry name" value="Bacterial exopeptidase dimerisation domain"/>
    <property type="match status" value="1"/>
</dbReference>
<accession>A0A926D6G8</accession>
<evidence type="ECO:0000313" key="5">
    <source>
        <dbReference type="EMBL" id="MBC8532136.1"/>
    </source>
</evidence>
<dbReference type="InterPro" id="IPR002933">
    <property type="entry name" value="Peptidase_M20"/>
</dbReference>
<evidence type="ECO:0000256" key="3">
    <source>
        <dbReference type="PIRSR" id="PIRSR001235-1"/>
    </source>
</evidence>
<dbReference type="Gene3D" id="3.30.70.360">
    <property type="match status" value="1"/>
</dbReference>
<dbReference type="Pfam" id="PF01546">
    <property type="entry name" value="Peptidase_M20"/>
    <property type="match status" value="1"/>
</dbReference>
<dbReference type="Pfam" id="PF07687">
    <property type="entry name" value="M20_dimer"/>
    <property type="match status" value="1"/>
</dbReference>
<feature type="binding site" evidence="3">
    <location>
        <position position="380"/>
    </location>
    <ligand>
        <name>Zn(2+)</name>
        <dbReference type="ChEBI" id="CHEBI:29105"/>
        <label>2</label>
    </ligand>
</feature>
<dbReference type="PANTHER" id="PTHR32494:SF5">
    <property type="entry name" value="ALLANTOATE AMIDOHYDROLASE"/>
    <property type="match status" value="1"/>
</dbReference>
<dbReference type="AlphaFoldDB" id="A0A926D6G8"/>
<evidence type="ECO:0000256" key="1">
    <source>
        <dbReference type="ARBA" id="ARBA00006153"/>
    </source>
</evidence>
<dbReference type="InterPro" id="IPR011650">
    <property type="entry name" value="Peptidase_M20_dimer"/>
</dbReference>
<dbReference type="GO" id="GO:0016813">
    <property type="term" value="F:hydrolase activity, acting on carbon-nitrogen (but not peptide) bonds, in linear amidines"/>
    <property type="evidence" value="ECO:0007669"/>
    <property type="project" value="InterPro"/>
</dbReference>
<dbReference type="InterPro" id="IPR036264">
    <property type="entry name" value="Bact_exopeptidase_dim_dom"/>
</dbReference>
<feature type="binding site" evidence="3">
    <location>
        <position position="125"/>
    </location>
    <ligand>
        <name>Zn(2+)</name>
        <dbReference type="ChEBI" id="CHEBI:29105"/>
        <label>2</label>
    </ligand>
</feature>
<dbReference type="GO" id="GO:0046872">
    <property type="term" value="F:metal ion binding"/>
    <property type="evidence" value="ECO:0007669"/>
    <property type="project" value="UniProtKB-KW"/>
</dbReference>
<gene>
    <name evidence="5" type="ORF">H8696_09775</name>
</gene>
<feature type="binding site" evidence="3">
    <location>
        <position position="90"/>
    </location>
    <ligand>
        <name>Zn(2+)</name>
        <dbReference type="ChEBI" id="CHEBI:29105"/>
        <label>2</label>
    </ligand>
</feature>
<dbReference type="PIRSF" id="PIRSF001235">
    <property type="entry name" value="Amidase_carbamoylase"/>
    <property type="match status" value="1"/>
</dbReference>
<feature type="binding site" evidence="3">
    <location>
        <position position="90"/>
    </location>
    <ligand>
        <name>Zn(2+)</name>
        <dbReference type="ChEBI" id="CHEBI:29105"/>
        <label>1</label>
    </ligand>
</feature>
<dbReference type="InterPro" id="IPR010158">
    <property type="entry name" value="Amidase_Cbmase"/>
</dbReference>
<dbReference type="SUPFAM" id="SSF53187">
    <property type="entry name" value="Zn-dependent exopeptidases"/>
    <property type="match status" value="1"/>
</dbReference>
<name>A0A926D6G8_9FIRM</name>
<comment type="cofactor">
    <cofactor evidence="3">
        <name>Zn(2+)</name>
        <dbReference type="ChEBI" id="CHEBI:29105"/>
    </cofactor>
    <text evidence="3">Binds 2 Zn(2+) ions per subunit.</text>
</comment>
<sequence length="408" mass="45286">MANAKRIQKDLETLRDISAGSGEGTTRLSYTPAYRKGVEYLKEQMRAFGLVPHEDGVGNLYGDLTGQNPDAPKIISGSHLDTVHCSGYFDGQAGIICALEAARMLKESGEPLNSTFQVMATIMEEGARFPSLGGSRFAIGEHTEETMENTFDMDGVKLGDAIREYGLSGNLEETRRRPEDAKAFLELHMEQGLKLDQTGTDLGIVETIYGSRWFILTCHGATSHPSTPMDIRKDTALAAYKLITNIADTVARDYAGKATVTSGRMQLYPNDINAIPSRSQFSIDFRSGKLEHLDALEALMREQVRLIEKAYRVRFDIALHSAAPPTDNNPVLSKMLEDSAEELGYSHMRMDSGAGHDAMIFAKIWNIAMLFVPSRDGYTHCRQEWTDYENLAKGADVLYRAIRKIDKL</sequence>
<dbReference type="Proteomes" id="UP000623172">
    <property type="component" value="Unassembled WGS sequence"/>
</dbReference>
<organism evidence="5 6">
    <name type="scientific">Gehongia tenuis</name>
    <dbReference type="NCBI Taxonomy" id="2763655"/>
    <lineage>
        <taxon>Bacteria</taxon>
        <taxon>Bacillati</taxon>
        <taxon>Bacillota</taxon>
        <taxon>Clostridia</taxon>
        <taxon>Christensenellales</taxon>
        <taxon>Christensenellaceae</taxon>
        <taxon>Gehongia</taxon>
    </lineage>
</organism>
<keyword evidence="3" id="KW-0862">Zinc</keyword>
<reference evidence="5" key="1">
    <citation type="submission" date="2020-08" db="EMBL/GenBank/DDBJ databases">
        <title>Genome public.</title>
        <authorList>
            <person name="Liu C."/>
            <person name="Sun Q."/>
        </authorList>
    </citation>
    <scope>NUCLEOTIDE SEQUENCE</scope>
    <source>
        <strain evidence="5">NSJ-53</strain>
    </source>
</reference>
<dbReference type="NCBIfam" id="TIGR01879">
    <property type="entry name" value="hydantase"/>
    <property type="match status" value="1"/>
</dbReference>
<dbReference type="CDD" id="cd03884">
    <property type="entry name" value="M20_bAS"/>
    <property type="match status" value="1"/>
</dbReference>
<feature type="binding site" evidence="3">
    <location>
        <position position="188"/>
    </location>
    <ligand>
        <name>Zn(2+)</name>
        <dbReference type="ChEBI" id="CHEBI:29105"/>
        <label>1</label>
    </ligand>
</feature>
<dbReference type="RefSeq" id="WP_249317248.1">
    <property type="nucleotide sequence ID" value="NZ_JACRSR010000004.1"/>
</dbReference>
<protein>
    <submittedName>
        <fullName evidence="5">M20 family metallo-hydrolase</fullName>
    </submittedName>
</protein>
<evidence type="ECO:0000259" key="4">
    <source>
        <dbReference type="Pfam" id="PF07687"/>
    </source>
</evidence>